<dbReference type="EMBL" id="LUUH01000065">
    <property type="protein sequence ID" value="OAI01961.1"/>
    <property type="molecule type" value="Genomic_DNA"/>
</dbReference>
<sequence length="107" mass="12138">MPISQYTPQQLQQHLQDDPSVFLLDVREPHEFAYAKIAGSVLIPLQQIPARFDEVPADRDVVVICHHGMRSQQACNFLQHSGLQRLFNLKGGIDAWSVICDPSVPRY</sequence>
<dbReference type="OrthoDB" id="9811849at2"/>
<dbReference type="EMBL" id="LUUG01000062">
    <property type="protein sequence ID" value="OAI05759.1"/>
    <property type="molecule type" value="Genomic_DNA"/>
</dbReference>
<evidence type="ECO:0000259" key="1">
    <source>
        <dbReference type="PROSITE" id="PS50206"/>
    </source>
</evidence>
<dbReference type="PANTHER" id="PTHR43031:SF17">
    <property type="entry name" value="SULFURTRANSFERASE YTWF-RELATED"/>
    <property type="match status" value="1"/>
</dbReference>
<dbReference type="InterPro" id="IPR036873">
    <property type="entry name" value="Rhodanese-like_dom_sf"/>
</dbReference>
<comment type="caution">
    <text evidence="2">The sequence shown here is derived from an EMBL/GenBank/DDBJ whole genome shotgun (WGS) entry which is preliminary data.</text>
</comment>
<evidence type="ECO:0000313" key="4">
    <source>
        <dbReference type="Proteomes" id="UP000077763"/>
    </source>
</evidence>
<dbReference type="InterPro" id="IPR050229">
    <property type="entry name" value="GlpE_sulfurtransferase"/>
</dbReference>
<dbReference type="Proteomes" id="UP000078090">
    <property type="component" value="Unassembled WGS sequence"/>
</dbReference>
<feature type="domain" description="Rhodanese" evidence="1">
    <location>
        <begin position="17"/>
        <end position="105"/>
    </location>
</feature>
<dbReference type="SMART" id="SM00450">
    <property type="entry name" value="RHOD"/>
    <property type="match status" value="1"/>
</dbReference>
<proteinExistence type="predicted"/>
<name>A0A177M8K3_METMH</name>
<dbReference type="AlphaFoldDB" id="A0A177M8K3"/>
<dbReference type="Pfam" id="PF00581">
    <property type="entry name" value="Rhodanese"/>
    <property type="match status" value="1"/>
</dbReference>
<dbReference type="Gene3D" id="3.40.250.10">
    <property type="entry name" value="Rhodanese-like domain"/>
    <property type="match status" value="1"/>
</dbReference>
<evidence type="ECO:0000313" key="3">
    <source>
        <dbReference type="EMBL" id="OAI05759.1"/>
    </source>
</evidence>
<organism evidence="2 4">
    <name type="scientific">Methylomonas methanica</name>
    <dbReference type="NCBI Taxonomy" id="421"/>
    <lineage>
        <taxon>Bacteria</taxon>
        <taxon>Pseudomonadati</taxon>
        <taxon>Pseudomonadota</taxon>
        <taxon>Gammaproteobacteria</taxon>
        <taxon>Methylococcales</taxon>
        <taxon>Methylococcaceae</taxon>
        <taxon>Methylomonas</taxon>
    </lineage>
</organism>
<dbReference type="SUPFAM" id="SSF52821">
    <property type="entry name" value="Rhodanese/Cell cycle control phosphatase"/>
    <property type="match status" value="1"/>
</dbReference>
<gene>
    <name evidence="3" type="ORF">A1332_12520</name>
    <name evidence="2" type="ORF">A1353_17635</name>
</gene>
<evidence type="ECO:0000313" key="5">
    <source>
        <dbReference type="Proteomes" id="UP000078090"/>
    </source>
</evidence>
<dbReference type="Proteomes" id="UP000077763">
    <property type="component" value="Unassembled WGS sequence"/>
</dbReference>
<accession>A0A177M8K3</accession>
<protein>
    <submittedName>
        <fullName evidence="2">Rhodanese</fullName>
    </submittedName>
</protein>
<reference evidence="4 5" key="1">
    <citation type="submission" date="2016-03" db="EMBL/GenBank/DDBJ databases">
        <authorList>
            <person name="Ploux O."/>
        </authorList>
    </citation>
    <scope>NUCLEOTIDE SEQUENCE [LARGE SCALE GENOMIC DNA]</scope>
    <source>
        <strain evidence="3 5">R-45363</strain>
        <strain evidence="2 4">R-45371</strain>
    </source>
</reference>
<dbReference type="PANTHER" id="PTHR43031">
    <property type="entry name" value="FAD-DEPENDENT OXIDOREDUCTASE"/>
    <property type="match status" value="1"/>
</dbReference>
<evidence type="ECO:0000313" key="2">
    <source>
        <dbReference type="EMBL" id="OAI01961.1"/>
    </source>
</evidence>
<dbReference type="PROSITE" id="PS50206">
    <property type="entry name" value="RHODANESE_3"/>
    <property type="match status" value="1"/>
</dbReference>
<dbReference type="RefSeq" id="WP_064008284.1">
    <property type="nucleotide sequence ID" value="NZ_LUUG01000062.1"/>
</dbReference>
<dbReference type="InterPro" id="IPR001763">
    <property type="entry name" value="Rhodanese-like_dom"/>
</dbReference>